<dbReference type="EC" id="3.2.1.-" evidence="12"/>
<organism evidence="16 17">
    <name type="scientific">Grifola frondosa</name>
    <name type="common">Maitake</name>
    <name type="synonym">Polyporus frondosus</name>
    <dbReference type="NCBI Taxonomy" id="5627"/>
    <lineage>
        <taxon>Eukaryota</taxon>
        <taxon>Fungi</taxon>
        <taxon>Dikarya</taxon>
        <taxon>Basidiomycota</taxon>
        <taxon>Agaricomycotina</taxon>
        <taxon>Agaricomycetes</taxon>
        <taxon>Polyporales</taxon>
        <taxon>Grifolaceae</taxon>
        <taxon>Grifola</taxon>
    </lineage>
</organism>
<dbReference type="EMBL" id="LUGG01000027">
    <property type="protein sequence ID" value="OBZ66702.1"/>
    <property type="molecule type" value="Genomic_DNA"/>
</dbReference>
<dbReference type="Pfam" id="PF00370">
    <property type="entry name" value="FGGY_N"/>
    <property type="match status" value="2"/>
</dbReference>
<dbReference type="GO" id="GO:0006641">
    <property type="term" value="P:triglyceride metabolic process"/>
    <property type="evidence" value="ECO:0007669"/>
    <property type="project" value="TreeGrafter"/>
</dbReference>
<dbReference type="GO" id="GO:0005739">
    <property type="term" value="C:mitochondrion"/>
    <property type="evidence" value="ECO:0007669"/>
    <property type="project" value="TreeGrafter"/>
</dbReference>
<evidence type="ECO:0000313" key="17">
    <source>
        <dbReference type="Proteomes" id="UP000092993"/>
    </source>
</evidence>
<feature type="transmembrane region" description="Helical" evidence="13">
    <location>
        <begin position="31"/>
        <end position="48"/>
    </location>
</feature>
<comment type="similarity">
    <text evidence="3 11">Belongs to the FGGY kinase family.</text>
</comment>
<feature type="domain" description="Carbohydrate kinase FGGY C-terminal" evidence="15">
    <location>
        <begin position="882"/>
        <end position="1078"/>
    </location>
</feature>
<dbReference type="AlphaFoldDB" id="A0A1C7LPT2"/>
<evidence type="ECO:0000256" key="11">
    <source>
        <dbReference type="RuleBase" id="RU003733"/>
    </source>
</evidence>
<evidence type="ECO:0000256" key="5">
    <source>
        <dbReference type="ARBA" id="ARBA00022741"/>
    </source>
</evidence>
<feature type="domain" description="Carbohydrate kinase FGGY N-terminal" evidence="14">
    <location>
        <begin position="738"/>
        <end position="873"/>
    </location>
</feature>
<comment type="pathway">
    <text evidence="1">Polyol metabolism; glycerol degradation via glycerol kinase pathway; sn-glycerol 3-phosphate from glycerol: step 1/1.</text>
</comment>
<dbReference type="SUPFAM" id="SSF48225">
    <property type="entry name" value="Seven-hairpin glycosidases"/>
    <property type="match status" value="1"/>
</dbReference>
<evidence type="ECO:0000259" key="14">
    <source>
        <dbReference type="Pfam" id="PF00370"/>
    </source>
</evidence>
<dbReference type="InterPro" id="IPR018483">
    <property type="entry name" value="Carb_kinase_FGGY_CS"/>
</dbReference>
<dbReference type="GO" id="GO:0005509">
    <property type="term" value="F:calcium ion binding"/>
    <property type="evidence" value="ECO:0007669"/>
    <property type="project" value="InterPro"/>
</dbReference>
<dbReference type="STRING" id="5627.A0A1C7LPT2"/>
<dbReference type="Gene3D" id="1.50.10.10">
    <property type="match status" value="1"/>
</dbReference>
<evidence type="ECO:0000313" key="16">
    <source>
        <dbReference type="EMBL" id="OBZ66702.1"/>
    </source>
</evidence>
<dbReference type="SUPFAM" id="SSF53067">
    <property type="entry name" value="Actin-like ATPase domain"/>
    <property type="match status" value="2"/>
</dbReference>
<dbReference type="InterPro" id="IPR012341">
    <property type="entry name" value="6hp_glycosidase-like_sf"/>
</dbReference>
<sequence length="1135" mass="126980">MDNMFPLSVCFPFSEQALNIDFPRRLMHRHFYPAALVILVVFTLYYIARPDSSSSHYVGWSSPSHSRSKTGPQVWRHRANKVKQAFQHAYHGYEKYAASFDELMPLTNQGVNNFNGWGVTIYDALDTMILMNLQDEFARALPLIQKESFLSVKFSETQGRPEGYAPFFETAIRYLGGLLSAYALSHEPVLLQRADDLAQVLSPIFSTASGFPLFGIDTSSAEIIGPEVGILAEIASFQLEYTFLAKLTGKTEHFSKVDHILKALVQADVSERGGMFPKKWNTTSGQPVDDSLSVGGAADSAHEYLLKQYLLTARTDRESLRMYLRTVNHILTNLLYLSPNRQLLYVTDTVTSKFVPSHKFEHLSCFLPGLLALGAHTLNFSLADLDPYTLGWEGFRSYKLLENYDLRELHMMAAEGLATTCWVLYADQPSGLGPDEVYITRNLAEESHKLMDAFHGKANILDTGGRGLWMSAMEKWRLRGRRGTAPGLDDKVPMPYTEEELTQAHRNPKRDYVMMKTEYLLRPETIESLYILWRTTGDPIWRERGWTIFEAIERETKTDSGYASLKYVNRYPAVKKDEMPSYFLAETLKYLYLLFNEEDPLPLDKWVFNTEAHPFPIFSWTDWEKKKFGIPNPLKHGEFVGSLDCGTTSTRFLIFDKHADIVAQHQIEYPQYYPEPGWHEQDAEEIIDSCDTCITEACDELEAAGWAKRATKNTVAHFEHKLATIGLEVEPGSFKKAEEGIQALRQLTGLPISTYFSAIKLRWMIDHHQAVKQAHEEDDLLFGTVESWIVYRLTGGRKNNLHITEVTNASRTLLMNLRTLAWDPVVLNFFEIKPSVLPRIVSSSEVYGELSDGPLKGVRIAGLAGDQQAALVGNKCLKEGEAKCTYGTGAFLLFCTGGEIVQSAHGLLSTASTLSTWTTDGPGAKPVYALEGSIAVAGSAIKWLRDSMYLVSSASEVNTLASQVPDTGGVYFVTAFSGLLAPYWDPGAAGLLIGLSSYTTPAHIARATLEANAFQTRAILESMKLDSKTDLKHLKVDGGMTNGDMVMEVLANIGGFTVIRPEMRESTALGSALLAGSAIRLFGWDVSRPETLAEVNTNGSVEFQPGMDEAEREKRWQGWKRAVDRSRGWEEGVDE</sequence>
<dbReference type="InterPro" id="IPR018485">
    <property type="entry name" value="FGGY_C"/>
</dbReference>
<dbReference type="PROSITE" id="PS00445">
    <property type="entry name" value="FGGY_KINASES_2"/>
    <property type="match status" value="1"/>
</dbReference>
<evidence type="ECO:0000256" key="7">
    <source>
        <dbReference type="ARBA" id="ARBA00022798"/>
    </source>
</evidence>
<evidence type="ECO:0000256" key="2">
    <source>
        <dbReference type="ARBA" id="ARBA00007658"/>
    </source>
</evidence>
<evidence type="ECO:0000256" key="6">
    <source>
        <dbReference type="ARBA" id="ARBA00022777"/>
    </source>
</evidence>
<protein>
    <recommendedName>
        <fullName evidence="12">alpha-1,2-Mannosidase</fullName>
        <ecNumber evidence="12">3.2.1.-</ecNumber>
    </recommendedName>
</protein>
<comment type="cofactor">
    <cofactor evidence="9">
        <name>Ca(2+)</name>
        <dbReference type="ChEBI" id="CHEBI:29108"/>
    </cofactor>
</comment>
<keyword evidence="13" id="KW-0812">Transmembrane</keyword>
<dbReference type="GO" id="GO:0005524">
    <property type="term" value="F:ATP binding"/>
    <property type="evidence" value="ECO:0007669"/>
    <property type="project" value="UniProtKB-KW"/>
</dbReference>
<dbReference type="OrthoDB" id="5422795at2759"/>
<keyword evidence="9" id="KW-0106">Calcium</keyword>
<keyword evidence="4 11" id="KW-0808">Transferase</keyword>
<keyword evidence="12" id="KW-0378">Hydrolase</keyword>
<evidence type="ECO:0000256" key="1">
    <source>
        <dbReference type="ARBA" id="ARBA00005190"/>
    </source>
</evidence>
<dbReference type="PRINTS" id="PR00747">
    <property type="entry name" value="GLYHDRLASE47"/>
</dbReference>
<dbReference type="UniPathway" id="UPA00618">
    <property type="reaction ID" value="UER00672"/>
</dbReference>
<keyword evidence="5" id="KW-0547">Nucleotide-binding</keyword>
<comment type="similarity">
    <text evidence="2 12">Belongs to the glycosyl hydrolase 47 family.</text>
</comment>
<feature type="binding site" evidence="9">
    <location>
        <position position="610"/>
    </location>
    <ligand>
        <name>Ca(2+)</name>
        <dbReference type="ChEBI" id="CHEBI:29108"/>
    </ligand>
</feature>
<evidence type="ECO:0000256" key="12">
    <source>
        <dbReference type="RuleBase" id="RU361193"/>
    </source>
</evidence>
<dbReference type="Pfam" id="PF01532">
    <property type="entry name" value="Glyco_hydro_47"/>
    <property type="match status" value="1"/>
</dbReference>
<evidence type="ECO:0000256" key="4">
    <source>
        <dbReference type="ARBA" id="ARBA00022679"/>
    </source>
</evidence>
<proteinExistence type="inferred from homology"/>
<dbReference type="PANTHER" id="PTHR10196:SF69">
    <property type="entry name" value="GLYCEROL KINASE"/>
    <property type="match status" value="1"/>
</dbReference>
<keyword evidence="10" id="KW-1015">Disulfide bond</keyword>
<keyword evidence="12" id="KW-0326">Glycosidase</keyword>
<dbReference type="Gene3D" id="3.30.420.40">
    <property type="match status" value="3"/>
</dbReference>
<dbReference type="InterPro" id="IPR043129">
    <property type="entry name" value="ATPase_NBD"/>
</dbReference>
<dbReference type="PROSITE" id="PS00933">
    <property type="entry name" value="FGGY_KINASES_1"/>
    <property type="match status" value="1"/>
</dbReference>
<dbReference type="GO" id="GO:0046167">
    <property type="term" value="P:glycerol-3-phosphate biosynthetic process"/>
    <property type="evidence" value="ECO:0007669"/>
    <property type="project" value="TreeGrafter"/>
</dbReference>
<evidence type="ECO:0000259" key="15">
    <source>
        <dbReference type="Pfam" id="PF02782"/>
    </source>
</evidence>
<keyword evidence="13" id="KW-0472">Membrane</keyword>
<evidence type="ECO:0000256" key="3">
    <source>
        <dbReference type="ARBA" id="ARBA00009156"/>
    </source>
</evidence>
<evidence type="ECO:0000256" key="9">
    <source>
        <dbReference type="PIRSR" id="PIRSR601382-2"/>
    </source>
</evidence>
<keyword evidence="8" id="KW-0067">ATP-binding</keyword>
<keyword evidence="7" id="KW-0319">Glycerol metabolism</keyword>
<keyword evidence="9" id="KW-0479">Metal-binding</keyword>
<dbReference type="InterPro" id="IPR036026">
    <property type="entry name" value="Seven-hairpin_glycosidases"/>
</dbReference>
<reference evidence="16 17" key="1">
    <citation type="submission" date="2016-03" db="EMBL/GenBank/DDBJ databases">
        <title>Whole genome sequencing of Grifola frondosa 9006-11.</title>
        <authorList>
            <person name="Min B."/>
            <person name="Park H."/>
            <person name="Kim J.-G."/>
            <person name="Cho H."/>
            <person name="Oh Y.-L."/>
            <person name="Kong W.-S."/>
            <person name="Choi I.-G."/>
        </authorList>
    </citation>
    <scope>NUCLEOTIDE SEQUENCE [LARGE SCALE GENOMIC DNA]</scope>
    <source>
        <strain evidence="16 17">9006-11</strain>
    </source>
</reference>
<dbReference type="GO" id="GO:0004370">
    <property type="term" value="F:glycerol kinase activity"/>
    <property type="evidence" value="ECO:0007669"/>
    <property type="project" value="TreeGrafter"/>
</dbReference>
<gene>
    <name evidence="16" type="primary">Gk2</name>
    <name evidence="16" type="ORF">A0H81_13139</name>
</gene>
<dbReference type="GO" id="GO:0004571">
    <property type="term" value="F:mannosyl-oligosaccharide 1,2-alpha-mannosidase activity"/>
    <property type="evidence" value="ECO:0007669"/>
    <property type="project" value="InterPro"/>
</dbReference>
<dbReference type="Proteomes" id="UP000092993">
    <property type="component" value="Unassembled WGS sequence"/>
</dbReference>
<dbReference type="Pfam" id="PF02782">
    <property type="entry name" value="FGGY_C"/>
    <property type="match status" value="1"/>
</dbReference>
<comment type="caution">
    <text evidence="16">The sequence shown here is derived from an EMBL/GenBank/DDBJ whole genome shotgun (WGS) entry which is preliminary data.</text>
</comment>
<keyword evidence="6 11" id="KW-0418">Kinase</keyword>
<dbReference type="OMA" id="CITEACD"/>
<feature type="disulfide bond" evidence="10">
    <location>
        <begin position="365"/>
        <end position="421"/>
    </location>
</feature>
<accession>A0A1C7LPT2</accession>
<keyword evidence="17" id="KW-1185">Reference proteome</keyword>
<dbReference type="PANTHER" id="PTHR10196">
    <property type="entry name" value="SUGAR KINASE"/>
    <property type="match status" value="1"/>
</dbReference>
<dbReference type="GO" id="GO:0019563">
    <property type="term" value="P:glycerol catabolic process"/>
    <property type="evidence" value="ECO:0007669"/>
    <property type="project" value="UniProtKB-UniPathway"/>
</dbReference>
<dbReference type="InterPro" id="IPR018484">
    <property type="entry name" value="FGGY_N"/>
</dbReference>
<evidence type="ECO:0000256" key="10">
    <source>
        <dbReference type="PIRSR" id="PIRSR601382-3"/>
    </source>
</evidence>
<dbReference type="InterPro" id="IPR001382">
    <property type="entry name" value="Glyco_hydro_47"/>
</dbReference>
<name>A0A1C7LPT2_GRIFR</name>
<dbReference type="GO" id="GO:0016020">
    <property type="term" value="C:membrane"/>
    <property type="evidence" value="ECO:0007669"/>
    <property type="project" value="InterPro"/>
</dbReference>
<dbReference type="GO" id="GO:0036503">
    <property type="term" value="P:ERAD pathway"/>
    <property type="evidence" value="ECO:0007669"/>
    <property type="project" value="UniProtKB-ARBA"/>
</dbReference>
<keyword evidence="13" id="KW-1133">Transmembrane helix</keyword>
<evidence type="ECO:0000256" key="13">
    <source>
        <dbReference type="SAM" id="Phobius"/>
    </source>
</evidence>
<dbReference type="FunFam" id="3.30.420.40:FF:000108">
    <property type="entry name" value="Glycerol kinase, glycosomal"/>
    <property type="match status" value="1"/>
</dbReference>
<feature type="domain" description="Carbohydrate kinase FGGY N-terminal" evidence="14">
    <location>
        <begin position="641"/>
        <end position="701"/>
    </location>
</feature>
<evidence type="ECO:0000256" key="8">
    <source>
        <dbReference type="ARBA" id="ARBA00022840"/>
    </source>
</evidence>